<reference evidence="1" key="1">
    <citation type="submission" date="2021-09" db="EMBL/GenBank/DDBJ databases">
        <authorList>
            <consortium name="Pathogen Informatics"/>
        </authorList>
    </citation>
    <scope>NUCLEOTIDE SEQUENCE</scope>
</reference>
<keyword evidence="2" id="KW-1185">Reference proteome</keyword>
<gene>
    <name evidence="1" type="ORF">CJOHNSTONI_LOCUS9339</name>
</gene>
<proteinExistence type="predicted"/>
<dbReference type="AlphaFoldDB" id="A0A8J2QB34"/>
<sequence length="111" mass="12737">MKNELKPHDTYVYSRPDLKIKTTDDLTGSLEILQRVYLSLPNSQNATRNKLTCRFIRQTESLRHDHSAENNNVTAVVDIFGSIVTEVELGIFAPILNFWVTSLQFVGKWVE</sequence>
<name>A0A8J2QB34_9BILA</name>
<accession>A0A8J2QB34</accession>
<comment type="caution">
    <text evidence="1">The sequence shown here is derived from an EMBL/GenBank/DDBJ whole genome shotgun (WGS) entry which is preliminary data.</text>
</comment>
<evidence type="ECO:0000313" key="2">
    <source>
        <dbReference type="Proteomes" id="UP000746747"/>
    </source>
</evidence>
<dbReference type="EMBL" id="CAKAEH010001839">
    <property type="protein sequence ID" value="CAG9539767.1"/>
    <property type="molecule type" value="Genomic_DNA"/>
</dbReference>
<protein>
    <submittedName>
        <fullName evidence="1">Uncharacterized protein</fullName>
    </submittedName>
</protein>
<dbReference type="Proteomes" id="UP000746747">
    <property type="component" value="Unassembled WGS sequence"/>
</dbReference>
<organism evidence="1 2">
    <name type="scientific">Cercopithifilaria johnstoni</name>
    <dbReference type="NCBI Taxonomy" id="2874296"/>
    <lineage>
        <taxon>Eukaryota</taxon>
        <taxon>Metazoa</taxon>
        <taxon>Ecdysozoa</taxon>
        <taxon>Nematoda</taxon>
        <taxon>Chromadorea</taxon>
        <taxon>Rhabditida</taxon>
        <taxon>Spirurina</taxon>
        <taxon>Spiruromorpha</taxon>
        <taxon>Filarioidea</taxon>
        <taxon>Onchocercidae</taxon>
        <taxon>Cercopithifilaria</taxon>
    </lineage>
</organism>
<evidence type="ECO:0000313" key="1">
    <source>
        <dbReference type="EMBL" id="CAG9539767.1"/>
    </source>
</evidence>